<evidence type="ECO:0000313" key="2">
    <source>
        <dbReference type="EMBL" id="KAG5576058.1"/>
    </source>
</evidence>
<protein>
    <submittedName>
        <fullName evidence="2">Uncharacterized protein</fullName>
    </submittedName>
</protein>
<feature type="compositionally biased region" description="Basic residues" evidence="1">
    <location>
        <begin position="111"/>
        <end position="120"/>
    </location>
</feature>
<dbReference type="AlphaFoldDB" id="A0A9J5WKK1"/>
<dbReference type="Proteomes" id="UP000824120">
    <property type="component" value="Chromosome 11"/>
</dbReference>
<gene>
    <name evidence="2" type="ORF">H5410_056192</name>
</gene>
<proteinExistence type="predicted"/>
<accession>A0A9J5WKK1</accession>
<sequence>MSTIHPVDTPESSPPTLESPLDLNDPTPSSQPGPSPSVLSDFLFEADLLKNRYFEYNILAASENLLVESFTEMREGVRIEEGSRFEEDLLENIEPMSTELLKRKKAEQEKKKGKPKSKKSLAKEVTSSKKRENKEPVKKISKERSKRRKEVSLDSEEHIKVAKKEIVDNLRLLKVLSGRVFDREIITKLGMSTLADAVEIHSWTHLFMT</sequence>
<feature type="compositionally biased region" description="Low complexity" evidence="1">
    <location>
        <begin position="9"/>
        <end position="28"/>
    </location>
</feature>
<reference evidence="2 3" key="1">
    <citation type="submission" date="2020-09" db="EMBL/GenBank/DDBJ databases">
        <title>De no assembly of potato wild relative species, Solanum commersonii.</title>
        <authorList>
            <person name="Cho K."/>
        </authorList>
    </citation>
    <scope>NUCLEOTIDE SEQUENCE [LARGE SCALE GENOMIC DNA]</scope>
    <source>
        <strain evidence="2">LZ3.2</strain>
        <tissue evidence="2">Leaf</tissue>
    </source>
</reference>
<comment type="caution">
    <text evidence="2">The sequence shown here is derived from an EMBL/GenBank/DDBJ whole genome shotgun (WGS) entry which is preliminary data.</text>
</comment>
<feature type="region of interest" description="Disordered" evidence="1">
    <location>
        <begin position="1"/>
        <end position="36"/>
    </location>
</feature>
<dbReference type="OrthoDB" id="1303972at2759"/>
<evidence type="ECO:0000256" key="1">
    <source>
        <dbReference type="SAM" id="MobiDB-lite"/>
    </source>
</evidence>
<keyword evidence="3" id="KW-1185">Reference proteome</keyword>
<dbReference type="EMBL" id="JACXVP010000011">
    <property type="protein sequence ID" value="KAG5576058.1"/>
    <property type="molecule type" value="Genomic_DNA"/>
</dbReference>
<organism evidence="2 3">
    <name type="scientific">Solanum commersonii</name>
    <name type="common">Commerson's wild potato</name>
    <name type="synonym">Commerson's nightshade</name>
    <dbReference type="NCBI Taxonomy" id="4109"/>
    <lineage>
        <taxon>Eukaryota</taxon>
        <taxon>Viridiplantae</taxon>
        <taxon>Streptophyta</taxon>
        <taxon>Embryophyta</taxon>
        <taxon>Tracheophyta</taxon>
        <taxon>Spermatophyta</taxon>
        <taxon>Magnoliopsida</taxon>
        <taxon>eudicotyledons</taxon>
        <taxon>Gunneridae</taxon>
        <taxon>Pentapetalae</taxon>
        <taxon>asterids</taxon>
        <taxon>lamiids</taxon>
        <taxon>Solanales</taxon>
        <taxon>Solanaceae</taxon>
        <taxon>Solanoideae</taxon>
        <taxon>Solaneae</taxon>
        <taxon>Solanum</taxon>
    </lineage>
</organism>
<feature type="compositionally biased region" description="Basic and acidic residues" evidence="1">
    <location>
        <begin position="126"/>
        <end position="143"/>
    </location>
</feature>
<evidence type="ECO:0000313" key="3">
    <source>
        <dbReference type="Proteomes" id="UP000824120"/>
    </source>
</evidence>
<name>A0A9J5WKK1_SOLCO</name>
<feature type="region of interest" description="Disordered" evidence="1">
    <location>
        <begin position="103"/>
        <end position="154"/>
    </location>
</feature>